<dbReference type="KEGG" id="fbl:Fbal_2230"/>
<dbReference type="InterPro" id="IPR023826">
    <property type="entry name" value="Rhom-like_SP_proteobac"/>
</dbReference>
<feature type="transmembrane region" description="Helical" evidence="5">
    <location>
        <begin position="117"/>
        <end position="136"/>
    </location>
</feature>
<protein>
    <submittedName>
        <fullName evidence="7">Rhomboid family protein</fullName>
    </submittedName>
</protein>
<feature type="transmembrane region" description="Helical" evidence="5">
    <location>
        <begin position="57"/>
        <end position="80"/>
    </location>
</feature>
<keyword evidence="4 5" id="KW-0472">Membrane</keyword>
<dbReference type="GO" id="GO:0004252">
    <property type="term" value="F:serine-type endopeptidase activity"/>
    <property type="evidence" value="ECO:0007669"/>
    <property type="project" value="InterPro"/>
</dbReference>
<dbReference type="GO" id="GO:0016020">
    <property type="term" value="C:membrane"/>
    <property type="evidence" value="ECO:0007669"/>
    <property type="project" value="UniProtKB-SubCell"/>
</dbReference>
<dbReference type="EMBL" id="CP002209">
    <property type="protein sequence ID" value="ADN76433.1"/>
    <property type="molecule type" value="Genomic_DNA"/>
</dbReference>
<dbReference type="HOGENOM" id="CLU_108530_1_0_6"/>
<dbReference type="InterPro" id="IPR035952">
    <property type="entry name" value="Rhomboid-like_sf"/>
</dbReference>
<evidence type="ECO:0000259" key="6">
    <source>
        <dbReference type="Pfam" id="PF01694"/>
    </source>
</evidence>
<feature type="transmembrane region" description="Helical" evidence="5">
    <location>
        <begin position="92"/>
        <end position="111"/>
    </location>
</feature>
<evidence type="ECO:0000256" key="4">
    <source>
        <dbReference type="ARBA" id="ARBA00023136"/>
    </source>
</evidence>
<gene>
    <name evidence="7" type="ordered locus">Fbal_2230</name>
</gene>
<comment type="subcellular location">
    <subcellularLocation>
        <location evidence="1">Membrane</location>
        <topology evidence="1">Multi-pass membrane protein</topology>
    </subcellularLocation>
</comment>
<keyword evidence="3 5" id="KW-1133">Transmembrane helix</keyword>
<dbReference type="InterPro" id="IPR022764">
    <property type="entry name" value="Peptidase_S54_rhomboid_dom"/>
</dbReference>
<evidence type="ECO:0000256" key="2">
    <source>
        <dbReference type="ARBA" id="ARBA00022692"/>
    </source>
</evidence>
<dbReference type="STRING" id="550540.Fbal_2230"/>
<name>E1SWF1_FERBD</name>
<organism evidence="7 8">
    <name type="scientific">Ferrimonas balearica (strain DSM 9799 / CCM 4581 / KCTC 23876 / PAT)</name>
    <dbReference type="NCBI Taxonomy" id="550540"/>
    <lineage>
        <taxon>Bacteria</taxon>
        <taxon>Pseudomonadati</taxon>
        <taxon>Pseudomonadota</taxon>
        <taxon>Gammaproteobacteria</taxon>
        <taxon>Alteromonadales</taxon>
        <taxon>Ferrimonadaceae</taxon>
        <taxon>Ferrimonas</taxon>
    </lineage>
</organism>
<evidence type="ECO:0000313" key="7">
    <source>
        <dbReference type="EMBL" id="ADN76433.1"/>
    </source>
</evidence>
<evidence type="ECO:0000256" key="1">
    <source>
        <dbReference type="ARBA" id="ARBA00004141"/>
    </source>
</evidence>
<keyword evidence="8" id="KW-1185">Reference proteome</keyword>
<proteinExistence type="predicted"/>
<feature type="domain" description="Peptidase S54 rhomboid" evidence="6">
    <location>
        <begin position="50"/>
        <end position="193"/>
    </location>
</feature>
<dbReference type="Proteomes" id="UP000006683">
    <property type="component" value="Chromosome"/>
</dbReference>
<dbReference type="GeneID" id="67182436"/>
<dbReference type="SUPFAM" id="SSF144091">
    <property type="entry name" value="Rhomboid-like"/>
    <property type="match status" value="1"/>
</dbReference>
<evidence type="ECO:0000256" key="3">
    <source>
        <dbReference type="ARBA" id="ARBA00022989"/>
    </source>
</evidence>
<sequence>MASVASTKAFGLPKPGQLAGPLLLSLLALLCWALPSLYDTLVWSRNGLEQGQWWRLWTGHLLHSNTAHLLMNLGGLWLIFALHQPHYRWRSIASVSLCIMAMVSLGIWWWVPETARYVGLSALLHGLFAWGAMMDIQRGWRSGYLLLIGVFAKVGWENYFGASAEVAALIDAQVAVESHALGALSGVLCALACRAYQRVR</sequence>
<dbReference type="OrthoDB" id="196054at2"/>
<dbReference type="RefSeq" id="WP_013345739.1">
    <property type="nucleotide sequence ID" value="NC_014541.1"/>
</dbReference>
<accession>E1SWF1</accession>
<keyword evidence="2 5" id="KW-0812">Transmembrane</keyword>
<dbReference type="NCBIfam" id="TIGR03902">
    <property type="entry name" value="rhom_GG_sort"/>
    <property type="match status" value="1"/>
</dbReference>
<dbReference type="Gene3D" id="1.20.1540.10">
    <property type="entry name" value="Rhomboid-like"/>
    <property type="match status" value="1"/>
</dbReference>
<dbReference type="AlphaFoldDB" id="E1SWF1"/>
<evidence type="ECO:0000256" key="5">
    <source>
        <dbReference type="SAM" id="Phobius"/>
    </source>
</evidence>
<dbReference type="Pfam" id="PF01694">
    <property type="entry name" value="Rhomboid"/>
    <property type="match status" value="1"/>
</dbReference>
<dbReference type="eggNOG" id="COG0705">
    <property type="taxonomic scope" value="Bacteria"/>
</dbReference>
<reference evidence="7 8" key="1">
    <citation type="journal article" date="2010" name="Stand. Genomic Sci.">
        <title>Complete genome sequence of Ferrimonas balearica type strain (PAT).</title>
        <authorList>
            <person name="Nolan M."/>
            <person name="Sikorski J."/>
            <person name="Davenport K."/>
            <person name="Lucas S."/>
            <person name="Glavina Del Rio T."/>
            <person name="Tice H."/>
            <person name="Cheng J."/>
            <person name="Goodwin L."/>
            <person name="Pitluck S."/>
            <person name="Liolios K."/>
            <person name="Ivanova N."/>
            <person name="Mavromatis K."/>
            <person name="Ovchinnikova G."/>
            <person name="Pati A."/>
            <person name="Chen A."/>
            <person name="Palaniappan K."/>
            <person name="Land M."/>
            <person name="Hauser L."/>
            <person name="Chang Y."/>
            <person name="Jeffries C."/>
            <person name="Tapia R."/>
            <person name="Brettin T."/>
            <person name="Detter J."/>
            <person name="Han C."/>
            <person name="Yasawong M."/>
            <person name="Rohde M."/>
            <person name="Tindall B."/>
            <person name="Goker M."/>
            <person name="Woyke T."/>
            <person name="Bristow J."/>
            <person name="Eisen J."/>
            <person name="Markowitz V."/>
            <person name="Hugenholtz P."/>
            <person name="Kyrpides N."/>
            <person name="Klenk H."/>
            <person name="Lapidus A."/>
        </authorList>
    </citation>
    <scope>NUCLEOTIDE SEQUENCE [LARGE SCALE GENOMIC DNA]</scope>
    <source>
        <strain evidence="8">DSM 9799 / CCM 4581 / KCTC 23876 / PAT</strain>
    </source>
</reference>
<evidence type="ECO:0000313" key="8">
    <source>
        <dbReference type="Proteomes" id="UP000006683"/>
    </source>
</evidence>